<dbReference type="GO" id="GO:0046872">
    <property type="term" value="F:metal ion binding"/>
    <property type="evidence" value="ECO:0007669"/>
    <property type="project" value="UniProtKB-KW"/>
</dbReference>
<dbReference type="InterPro" id="IPR025410">
    <property type="entry name" value="Lant_dehyd"/>
</dbReference>
<dbReference type="PRINTS" id="PR01950">
    <property type="entry name" value="LANCSUPER"/>
</dbReference>
<dbReference type="SUPFAM" id="SSF158745">
    <property type="entry name" value="LanC-like"/>
    <property type="match status" value="1"/>
</dbReference>
<dbReference type="GO" id="GO:0005975">
    <property type="term" value="P:carbohydrate metabolic process"/>
    <property type="evidence" value="ECO:0007669"/>
    <property type="project" value="InterPro"/>
</dbReference>
<dbReference type="RefSeq" id="WP_122196331.1">
    <property type="nucleotide sequence ID" value="NZ_JBHSKC010000011.1"/>
</dbReference>
<evidence type="ECO:0000259" key="2">
    <source>
        <dbReference type="Pfam" id="PF13575"/>
    </source>
</evidence>
<dbReference type="Proteomes" id="UP000282674">
    <property type="component" value="Unassembled WGS sequence"/>
</dbReference>
<keyword evidence="1" id="KW-0479">Metal-binding</keyword>
<dbReference type="Pfam" id="PF13575">
    <property type="entry name" value="DUF4135"/>
    <property type="match status" value="1"/>
</dbReference>
<dbReference type="PRINTS" id="PR01955">
    <property type="entry name" value="LANCFRANKIA"/>
</dbReference>
<feature type="binding site" evidence="1">
    <location>
        <position position="978"/>
    </location>
    <ligand>
        <name>Zn(2+)</name>
        <dbReference type="ChEBI" id="CHEBI:29105"/>
    </ligand>
</feature>
<protein>
    <submittedName>
        <fullName evidence="3">Type 2 lantipeptide synthetase LanM</fullName>
    </submittedName>
</protein>
<evidence type="ECO:0000256" key="1">
    <source>
        <dbReference type="PIRSR" id="PIRSR607822-1"/>
    </source>
</evidence>
<dbReference type="NCBIfam" id="TIGR03897">
    <property type="entry name" value="lanti_2_LanM"/>
    <property type="match status" value="1"/>
</dbReference>
<dbReference type="PIRSF" id="PIRSF037228">
    <property type="entry name" value="Lant_mod_RumM"/>
    <property type="match status" value="1"/>
</dbReference>
<dbReference type="Gene3D" id="1.50.10.10">
    <property type="match status" value="1"/>
</dbReference>
<dbReference type="InterPro" id="IPR012341">
    <property type="entry name" value="6hp_glycosidase-like_sf"/>
</dbReference>
<keyword evidence="1" id="KW-0862">Zinc</keyword>
<dbReference type="EMBL" id="RFFG01000040">
    <property type="protein sequence ID" value="RMI41669.1"/>
    <property type="molecule type" value="Genomic_DNA"/>
</dbReference>
<dbReference type="SMART" id="SM01260">
    <property type="entry name" value="LANC_like"/>
    <property type="match status" value="1"/>
</dbReference>
<feature type="domain" description="Lantibiotic biosynthesis protein dehydration" evidence="2">
    <location>
        <begin position="232"/>
        <end position="606"/>
    </location>
</feature>
<dbReference type="AlphaFoldDB" id="A0A3M2LW23"/>
<dbReference type="InterPro" id="IPR007822">
    <property type="entry name" value="LANC-like"/>
</dbReference>
<dbReference type="GO" id="GO:0031179">
    <property type="term" value="P:peptide modification"/>
    <property type="evidence" value="ECO:0007669"/>
    <property type="project" value="InterPro"/>
</dbReference>
<comment type="caution">
    <text evidence="3">The sequence shown here is derived from an EMBL/GenBank/DDBJ whole genome shotgun (WGS) entry which is preliminary data.</text>
</comment>
<dbReference type="Pfam" id="PF05147">
    <property type="entry name" value="LANC_like"/>
    <property type="match status" value="1"/>
</dbReference>
<accession>A0A3M2LW23</accession>
<evidence type="ECO:0000313" key="4">
    <source>
        <dbReference type="Proteomes" id="UP000282674"/>
    </source>
</evidence>
<evidence type="ECO:0000313" key="3">
    <source>
        <dbReference type="EMBL" id="RMI41669.1"/>
    </source>
</evidence>
<feature type="binding site" evidence="1">
    <location>
        <position position="979"/>
    </location>
    <ligand>
        <name>Zn(2+)</name>
        <dbReference type="ChEBI" id="CHEBI:29105"/>
    </ligand>
</feature>
<organism evidence="3 4">
    <name type="scientific">Actinomadura harenae</name>
    <dbReference type="NCBI Taxonomy" id="2483351"/>
    <lineage>
        <taxon>Bacteria</taxon>
        <taxon>Bacillati</taxon>
        <taxon>Actinomycetota</taxon>
        <taxon>Actinomycetes</taxon>
        <taxon>Streptosporangiales</taxon>
        <taxon>Thermomonosporaceae</taxon>
        <taxon>Actinomadura</taxon>
    </lineage>
</organism>
<gene>
    <name evidence="3" type="primary">lanM</name>
    <name evidence="3" type="ORF">EBO15_22105</name>
</gene>
<reference evidence="3 4" key="1">
    <citation type="submission" date="2018-10" db="EMBL/GenBank/DDBJ databases">
        <title>Isolation from soil.</title>
        <authorList>
            <person name="Hu J."/>
        </authorList>
    </citation>
    <scope>NUCLEOTIDE SEQUENCE [LARGE SCALE GENOMIC DNA]</scope>
    <source>
        <strain evidence="3 4">NEAU-Ht49</strain>
    </source>
</reference>
<proteinExistence type="predicted"/>
<dbReference type="InterPro" id="IPR017146">
    <property type="entry name" value="Lanti_2_LanM"/>
</dbReference>
<dbReference type="CDD" id="cd04792">
    <property type="entry name" value="LanM-like"/>
    <property type="match status" value="1"/>
</dbReference>
<name>A0A3M2LW23_9ACTN</name>
<feature type="binding site" evidence="1">
    <location>
        <position position="930"/>
    </location>
    <ligand>
        <name>Zn(2+)</name>
        <dbReference type="ChEBI" id="CHEBI:29105"/>
    </ligand>
</feature>
<sequence length="1062" mass="115248">MQHRLDLAARAANLAERRRVVDELGPPPDPPALGEFDTWLAGRQAGKLAERGAQTKRRDLPGRDVHERDELVALLTAYRQHELLLTSDDSPFGRMLEDLAAEWLPTYRAALDGPRDDAAAGPDAWWRAPEVLYGRYAIVGAPFLAELDRRLTAVLAEGDAGPVFDRAFVAGFQERLLSRFRLAVAWTVETDAKAYCAQHGIDPETASDADFTAHLEATFGKVDAHHRFFLDFPVLARWMAQVTALLAEHGRDLITRLRADAAEVGAAFYGTPITVVRNAVPGQGDDHAGGRSVVILDVETANGAEKLVYKPRSVHGEAALQALLDRIRTDGALGFASRPVLPKDGYGYEAFVPSGRNHVADRSAAAAVHAELGGYLALFYVLGGGDLHFENILVADGHAFICDGETILGAVPGERPDATGTLMDSVFRTGLIEWPSGRAGAEGSMRLSGYAGGGAYEMPTSVPQLDERGPSFAASVRHVSGVLVDPGANNRVFVDGEITHAEDFAEDVGAGFDAVYQWFARGGEDAVAVVRDLFTGTRVRFLNWSTQIYAQLLLAARHPRCLMDPIEVDLLIDTVRHFPRVWDHDLACPDREAESMWRLDIPLFDTPAEADRVTHDHGPAVPIRLAAAPLDIAAERITALTEENRRRQRQYISAGLAGGDVTSEDFAATCLEQAEGIALRLCGEARLTGAPWTSYVMTRDGHEAVDIEADLYNGTAGIALFLGHLNALSPRPEFERTARLALAHAIDHTDMSRIGAYPGIGGLIYTLLHLHRLWDERDLLDQAVALADGLAPAIEQDDRLDVYFGVAGLIPVLIQLADATGGHGADLAVRCAEHLLKHANADGDALSWPGDDGGAALADLTGFAHGAGGIGWALAKLGKLTGRDAYVDAAHRAFAYEDRHFDELVQDWYDLRSSPGGPIWNDRHFANAWCNGAAGIGLARLATWDVLGREDEDLMRGASRGLTATVRNFPRLMNDTLCHGRSGNAELLLRHALLREEPAFRVEANLHAQSQWRNLAESRSGPESGFFPGLMLGMAGFGLHFLRLARPERVPSVLLLDPPTRP</sequence>
<keyword evidence="4" id="KW-1185">Reference proteome</keyword>